<accession>A0A151MT14</accession>
<evidence type="ECO:0000313" key="2">
    <source>
        <dbReference type="Proteomes" id="UP000050525"/>
    </source>
</evidence>
<reference evidence="1 2" key="1">
    <citation type="journal article" date="2012" name="Genome Biol.">
        <title>Sequencing three crocodilian genomes to illuminate the evolution of archosaurs and amniotes.</title>
        <authorList>
            <person name="St John J.A."/>
            <person name="Braun E.L."/>
            <person name="Isberg S.R."/>
            <person name="Miles L.G."/>
            <person name="Chong A.Y."/>
            <person name="Gongora J."/>
            <person name="Dalzell P."/>
            <person name="Moran C."/>
            <person name="Bed'hom B."/>
            <person name="Abzhanov A."/>
            <person name="Burgess S.C."/>
            <person name="Cooksey A.M."/>
            <person name="Castoe T.A."/>
            <person name="Crawford N.G."/>
            <person name="Densmore L.D."/>
            <person name="Drew J.C."/>
            <person name="Edwards S.V."/>
            <person name="Faircloth B.C."/>
            <person name="Fujita M.K."/>
            <person name="Greenwold M.J."/>
            <person name="Hoffmann F.G."/>
            <person name="Howard J.M."/>
            <person name="Iguchi T."/>
            <person name="Janes D.E."/>
            <person name="Khan S.Y."/>
            <person name="Kohno S."/>
            <person name="de Koning A.J."/>
            <person name="Lance S.L."/>
            <person name="McCarthy F.M."/>
            <person name="McCormack J.E."/>
            <person name="Merchant M.E."/>
            <person name="Peterson D.G."/>
            <person name="Pollock D.D."/>
            <person name="Pourmand N."/>
            <person name="Raney B.J."/>
            <person name="Roessler K.A."/>
            <person name="Sanford J.R."/>
            <person name="Sawyer R.H."/>
            <person name="Schmidt C.J."/>
            <person name="Triplett E.W."/>
            <person name="Tuberville T.D."/>
            <person name="Venegas-Anaya M."/>
            <person name="Howard J.T."/>
            <person name="Jarvis E.D."/>
            <person name="Guillette L.J.Jr."/>
            <person name="Glenn T.C."/>
            <person name="Green R.E."/>
            <person name="Ray D.A."/>
        </authorList>
    </citation>
    <scope>NUCLEOTIDE SEQUENCE [LARGE SCALE GENOMIC DNA]</scope>
    <source>
        <strain evidence="1">KSC_2009_1</strain>
    </source>
</reference>
<proteinExistence type="predicted"/>
<name>A0A151MT14_ALLMI</name>
<organism evidence="1 2">
    <name type="scientific">Alligator mississippiensis</name>
    <name type="common">American alligator</name>
    <dbReference type="NCBI Taxonomy" id="8496"/>
    <lineage>
        <taxon>Eukaryota</taxon>
        <taxon>Metazoa</taxon>
        <taxon>Chordata</taxon>
        <taxon>Craniata</taxon>
        <taxon>Vertebrata</taxon>
        <taxon>Euteleostomi</taxon>
        <taxon>Archelosauria</taxon>
        <taxon>Archosauria</taxon>
        <taxon>Crocodylia</taxon>
        <taxon>Alligatoridae</taxon>
        <taxon>Alligatorinae</taxon>
        <taxon>Alligator</taxon>
    </lineage>
</organism>
<dbReference type="EMBL" id="AKHW03005127">
    <property type="protein sequence ID" value="KYO27648.1"/>
    <property type="molecule type" value="Genomic_DNA"/>
</dbReference>
<sequence>MWGCSAQAPEAPGCYRSDSNIVFGAVGFTSVRIKLPEKMVSPEPFAISELLDLSEALSLQVAKDEGELFMDYSLIRPLMSEPVKYDL</sequence>
<evidence type="ECO:0000313" key="1">
    <source>
        <dbReference type="EMBL" id="KYO27648.1"/>
    </source>
</evidence>
<gene>
    <name evidence="1" type="ORF">Y1Q_0005213</name>
</gene>
<dbReference type="AlphaFoldDB" id="A0A151MT14"/>
<protein>
    <submittedName>
        <fullName evidence="1">Uncharacterized protein</fullName>
    </submittedName>
</protein>
<comment type="caution">
    <text evidence="1">The sequence shown here is derived from an EMBL/GenBank/DDBJ whole genome shotgun (WGS) entry which is preliminary data.</text>
</comment>
<keyword evidence="2" id="KW-1185">Reference proteome</keyword>
<dbReference type="Proteomes" id="UP000050525">
    <property type="component" value="Unassembled WGS sequence"/>
</dbReference>